<evidence type="ECO:0000313" key="3">
    <source>
        <dbReference type="Proteomes" id="UP001152797"/>
    </source>
</evidence>
<dbReference type="EMBL" id="CAMXCT020006678">
    <property type="protein sequence ID" value="CAL1171511.1"/>
    <property type="molecule type" value="Genomic_DNA"/>
</dbReference>
<gene>
    <name evidence="1" type="ORF">C1SCF055_LOCUS42731</name>
</gene>
<comment type="caution">
    <text evidence="1">The sequence shown here is derived from an EMBL/GenBank/DDBJ whole genome shotgun (WGS) entry which is preliminary data.</text>
</comment>
<name>A0A9P1GNI3_9DINO</name>
<accession>A0A9P1GNI3</accession>
<evidence type="ECO:0000313" key="2">
    <source>
        <dbReference type="EMBL" id="CAL4805448.1"/>
    </source>
</evidence>
<sequence length="342" mass="37580">MLGHVCQLHYHGGGAVTYQLENGKLANIIFRTAPYLKVGQAVTFCIVDGAAVDVKIAAAASAGGVERTGCTPASADVVVERTGRANSSTSPKAGGFGPSKRLQREIGRFHNATLEEQLDRIAQAEADLHRLLEDDLDGDGLCRLVRRVAAWLHRPVARAAEVPDPSSVPQEIPREEVSHRLQSRIRRVLIRALQNIDLEDENTRKCLESALTFIQAVVGGVDLTAYPATPATRQWHQLRSLVNGLDALKIQQDDVEPPRANRQEGRTFAERGRVSEGSYQPNKKIKGLPTVFEGKKVIQLQCSSCPATISSSWFFRHPGHPRKSVFWFLSKDIMLAEKSPGK</sequence>
<keyword evidence="3" id="KW-1185">Reference proteome</keyword>
<organism evidence="1">
    <name type="scientific">Cladocopium goreaui</name>
    <dbReference type="NCBI Taxonomy" id="2562237"/>
    <lineage>
        <taxon>Eukaryota</taxon>
        <taxon>Sar</taxon>
        <taxon>Alveolata</taxon>
        <taxon>Dinophyceae</taxon>
        <taxon>Suessiales</taxon>
        <taxon>Symbiodiniaceae</taxon>
        <taxon>Cladocopium</taxon>
    </lineage>
</organism>
<dbReference type="AlphaFoldDB" id="A0A9P1GNI3"/>
<dbReference type="EMBL" id="CAMXCT030006678">
    <property type="protein sequence ID" value="CAL4805448.1"/>
    <property type="molecule type" value="Genomic_DNA"/>
</dbReference>
<proteinExistence type="predicted"/>
<dbReference type="EMBL" id="CAMXCT010006678">
    <property type="protein sequence ID" value="CAI4018136.1"/>
    <property type="molecule type" value="Genomic_DNA"/>
</dbReference>
<evidence type="ECO:0000313" key="1">
    <source>
        <dbReference type="EMBL" id="CAI4018136.1"/>
    </source>
</evidence>
<reference evidence="1" key="1">
    <citation type="submission" date="2022-10" db="EMBL/GenBank/DDBJ databases">
        <authorList>
            <person name="Chen Y."/>
            <person name="Dougan E. K."/>
            <person name="Chan C."/>
            <person name="Rhodes N."/>
            <person name="Thang M."/>
        </authorList>
    </citation>
    <scope>NUCLEOTIDE SEQUENCE</scope>
</reference>
<reference evidence="2 3" key="2">
    <citation type="submission" date="2024-05" db="EMBL/GenBank/DDBJ databases">
        <authorList>
            <person name="Chen Y."/>
            <person name="Shah S."/>
            <person name="Dougan E. K."/>
            <person name="Thang M."/>
            <person name="Chan C."/>
        </authorList>
    </citation>
    <scope>NUCLEOTIDE SEQUENCE [LARGE SCALE GENOMIC DNA]</scope>
</reference>
<protein>
    <submittedName>
        <fullName evidence="1">Uncharacterized protein</fullName>
    </submittedName>
</protein>
<dbReference type="Proteomes" id="UP001152797">
    <property type="component" value="Unassembled WGS sequence"/>
</dbReference>